<sequence length="349" mass="38043">MRVPLSMVELSTVSPNRSETEALDESMRRAVELEALGYKRVWFAEHHLTPSHAGHSPELLIAAAAAMTSEIRVGSGAVLLNHYSPFKVAESFQQLNAMFPGRIDLGLGRSYGGPVADVALRRDRRSQPVDDHAQQVSEVVAWFHNAFPEDHPFATRPMMPSVAGAPDTWLLGSSPSSAHLAAQLGIGYAFATFINPAIAADMLQLYRREFRPTPFGTGAPRAMLAVNTTCAENDEAGRHLVYCVKGFIARLMRGVEDQGVPTPEVALTELTDQQRDEATWVTPDGRWPRFVAGGPESVVETLDRMVAESGADELMIQDLIADPHARFTSHRLVADAYGLVPRAELAGAH</sequence>
<dbReference type="NCBIfam" id="TIGR03558">
    <property type="entry name" value="oxido_grp_1"/>
    <property type="match status" value="1"/>
</dbReference>
<dbReference type="Gene3D" id="3.20.20.30">
    <property type="entry name" value="Luciferase-like domain"/>
    <property type="match status" value="1"/>
</dbReference>
<evidence type="ECO:0000313" key="3">
    <source>
        <dbReference type="EMBL" id="CAB4929138.1"/>
    </source>
</evidence>
<dbReference type="PANTHER" id="PTHR30137">
    <property type="entry name" value="LUCIFERASE-LIKE MONOOXYGENASE"/>
    <property type="match status" value="1"/>
</dbReference>
<dbReference type="InterPro" id="IPR036661">
    <property type="entry name" value="Luciferase-like_sf"/>
</dbReference>
<dbReference type="GO" id="GO:0005829">
    <property type="term" value="C:cytosol"/>
    <property type="evidence" value="ECO:0007669"/>
    <property type="project" value="TreeGrafter"/>
</dbReference>
<dbReference type="PANTHER" id="PTHR30137:SF6">
    <property type="entry name" value="LUCIFERASE-LIKE MONOOXYGENASE"/>
    <property type="match status" value="1"/>
</dbReference>
<name>A0A6J7ID52_9ZZZZ</name>
<dbReference type="Pfam" id="PF00296">
    <property type="entry name" value="Bac_luciferase"/>
    <property type="match status" value="1"/>
</dbReference>
<accession>A0A6J7ID52</accession>
<gene>
    <name evidence="3" type="ORF">UFOPK3674_01048</name>
</gene>
<dbReference type="InterPro" id="IPR011251">
    <property type="entry name" value="Luciferase-like_dom"/>
</dbReference>
<dbReference type="GO" id="GO:0016705">
    <property type="term" value="F:oxidoreductase activity, acting on paired donors, with incorporation or reduction of molecular oxygen"/>
    <property type="evidence" value="ECO:0007669"/>
    <property type="project" value="InterPro"/>
</dbReference>
<dbReference type="CDD" id="cd00347">
    <property type="entry name" value="Flavin_utilizing_monoxygenases"/>
    <property type="match status" value="1"/>
</dbReference>
<reference evidence="3" key="1">
    <citation type="submission" date="2020-05" db="EMBL/GenBank/DDBJ databases">
        <authorList>
            <person name="Chiriac C."/>
            <person name="Salcher M."/>
            <person name="Ghai R."/>
            <person name="Kavagutti S V."/>
        </authorList>
    </citation>
    <scope>NUCLEOTIDE SEQUENCE</scope>
</reference>
<evidence type="ECO:0000256" key="1">
    <source>
        <dbReference type="ARBA" id="ARBA00007789"/>
    </source>
</evidence>
<feature type="domain" description="Luciferase-like" evidence="2">
    <location>
        <begin position="13"/>
        <end position="312"/>
    </location>
</feature>
<evidence type="ECO:0000259" key="2">
    <source>
        <dbReference type="Pfam" id="PF00296"/>
    </source>
</evidence>
<protein>
    <submittedName>
        <fullName evidence="3">Unannotated protein</fullName>
    </submittedName>
</protein>
<dbReference type="InterPro" id="IPR019949">
    <property type="entry name" value="CmoO-like"/>
</dbReference>
<comment type="similarity">
    <text evidence="1">To bacterial alkanal monooxygenase alpha and beta chains.</text>
</comment>
<dbReference type="EMBL" id="CAFBMX010000004">
    <property type="protein sequence ID" value="CAB4929138.1"/>
    <property type="molecule type" value="Genomic_DNA"/>
</dbReference>
<dbReference type="AlphaFoldDB" id="A0A6J7ID52"/>
<dbReference type="InterPro" id="IPR050766">
    <property type="entry name" value="Bact_Lucif_Oxidored"/>
</dbReference>
<proteinExistence type="predicted"/>
<organism evidence="3">
    <name type="scientific">freshwater metagenome</name>
    <dbReference type="NCBI Taxonomy" id="449393"/>
    <lineage>
        <taxon>unclassified sequences</taxon>
        <taxon>metagenomes</taxon>
        <taxon>ecological metagenomes</taxon>
    </lineage>
</organism>
<dbReference type="SUPFAM" id="SSF51679">
    <property type="entry name" value="Bacterial luciferase-like"/>
    <property type="match status" value="1"/>
</dbReference>